<name>A0AAN7SU22_9EURO</name>
<reference evidence="2 3" key="1">
    <citation type="submission" date="2023-08" db="EMBL/GenBank/DDBJ databases">
        <title>Black Yeasts Isolated from many extreme environments.</title>
        <authorList>
            <person name="Coleine C."/>
            <person name="Stajich J.E."/>
            <person name="Selbmann L."/>
        </authorList>
    </citation>
    <scope>NUCLEOTIDE SEQUENCE [LARGE SCALE GENOMIC DNA]</scope>
    <source>
        <strain evidence="2 3">CCFEE 5910</strain>
    </source>
</reference>
<feature type="region of interest" description="Disordered" evidence="1">
    <location>
        <begin position="1"/>
        <end position="31"/>
    </location>
</feature>
<protein>
    <submittedName>
        <fullName evidence="2">Uncharacterized protein</fullName>
    </submittedName>
</protein>
<dbReference type="AlphaFoldDB" id="A0AAN7SU22"/>
<gene>
    <name evidence="2" type="ORF">LTR05_007651</name>
</gene>
<evidence type="ECO:0000256" key="1">
    <source>
        <dbReference type="SAM" id="MobiDB-lite"/>
    </source>
</evidence>
<feature type="compositionally biased region" description="Polar residues" evidence="1">
    <location>
        <begin position="299"/>
        <end position="322"/>
    </location>
</feature>
<feature type="compositionally biased region" description="Acidic residues" evidence="1">
    <location>
        <begin position="369"/>
        <end position="385"/>
    </location>
</feature>
<sequence>MIYSGPNPTMVSRKRPRVASHHFADNRTPRASGVYDLNASVTSLNALSPSPLANSEYRLWGGMDTPGALREQRLERMQEADAERDYRQSRFAKPWSPRLSWRTSDEILNEETKSVESPPKKKGWSLRGTAWALTGGVVGTIFNFCWNTTFSGFQAGGGEAYTNYAEVITRHSPEEEKDDYLSKRRIKNLPGTVPRNRKSLEQHEALPIQVKTSTTTPTKFVEYGSTDSVVKDDWVFLEHNTSQEDLSPARKRSKASVAGSSRYDSFQPVQPVRSSTASYASSRSRTSASANVRSHNGQKRSSAALTSPTLRQVSTFDQQSPASPEIEHYQRKKRREVKRQDESIRRLNSQLQDMIREGQEALGSKIEIVDDNDTDEGFFEDEYLS</sequence>
<feature type="region of interest" description="Disordered" evidence="1">
    <location>
        <begin position="243"/>
        <end position="345"/>
    </location>
</feature>
<accession>A0AAN7SU22</accession>
<feature type="compositionally biased region" description="Low complexity" evidence="1">
    <location>
        <begin position="272"/>
        <end position="294"/>
    </location>
</feature>
<dbReference type="EMBL" id="JAVRRJ010000009">
    <property type="protein sequence ID" value="KAK5081520.1"/>
    <property type="molecule type" value="Genomic_DNA"/>
</dbReference>
<keyword evidence="3" id="KW-1185">Reference proteome</keyword>
<evidence type="ECO:0000313" key="2">
    <source>
        <dbReference type="EMBL" id="KAK5081520.1"/>
    </source>
</evidence>
<feature type="compositionally biased region" description="Polar residues" evidence="1">
    <location>
        <begin position="258"/>
        <end position="268"/>
    </location>
</feature>
<evidence type="ECO:0000313" key="3">
    <source>
        <dbReference type="Proteomes" id="UP001309876"/>
    </source>
</evidence>
<feature type="region of interest" description="Disordered" evidence="1">
    <location>
        <begin position="361"/>
        <end position="385"/>
    </location>
</feature>
<comment type="caution">
    <text evidence="2">The sequence shown here is derived from an EMBL/GenBank/DDBJ whole genome shotgun (WGS) entry which is preliminary data.</text>
</comment>
<dbReference type="Proteomes" id="UP001309876">
    <property type="component" value="Unassembled WGS sequence"/>
</dbReference>
<organism evidence="2 3">
    <name type="scientific">Lithohypha guttulata</name>
    <dbReference type="NCBI Taxonomy" id="1690604"/>
    <lineage>
        <taxon>Eukaryota</taxon>
        <taxon>Fungi</taxon>
        <taxon>Dikarya</taxon>
        <taxon>Ascomycota</taxon>
        <taxon>Pezizomycotina</taxon>
        <taxon>Eurotiomycetes</taxon>
        <taxon>Chaetothyriomycetidae</taxon>
        <taxon>Chaetothyriales</taxon>
        <taxon>Trichomeriaceae</taxon>
        <taxon>Lithohypha</taxon>
    </lineage>
</organism>
<feature type="compositionally biased region" description="Polar residues" evidence="1">
    <location>
        <begin position="1"/>
        <end position="10"/>
    </location>
</feature>
<proteinExistence type="predicted"/>